<dbReference type="NCBIfam" id="NF041247">
    <property type="entry name" value="UsfY"/>
    <property type="match status" value="1"/>
</dbReference>
<reference evidence="2" key="1">
    <citation type="submission" date="2016-03" db="EMBL/GenBank/DDBJ databases">
        <authorList>
            <person name="Ploux O."/>
        </authorList>
    </citation>
    <scope>NUCLEOTIDE SEQUENCE</scope>
    <source>
        <strain evidence="2">UC10</strain>
    </source>
</reference>
<feature type="transmembrane region" description="Helical" evidence="1">
    <location>
        <begin position="56"/>
        <end position="77"/>
    </location>
</feature>
<gene>
    <name evidence="2" type="ORF">MHPYR_630023</name>
</gene>
<evidence type="ECO:0008006" key="3">
    <source>
        <dbReference type="Google" id="ProtNLM"/>
    </source>
</evidence>
<dbReference type="EMBL" id="FLQS01000060">
    <property type="protein sequence ID" value="SBS78884.1"/>
    <property type="molecule type" value="Genomic_DNA"/>
</dbReference>
<evidence type="ECO:0000313" key="2">
    <source>
        <dbReference type="EMBL" id="SBS78884.1"/>
    </source>
</evidence>
<dbReference type="AlphaFoldDB" id="A0A1Y5PJQ5"/>
<organism evidence="2">
    <name type="scientific">uncultured Mycobacterium sp</name>
    <dbReference type="NCBI Taxonomy" id="171292"/>
    <lineage>
        <taxon>Bacteria</taxon>
        <taxon>Bacillati</taxon>
        <taxon>Actinomycetota</taxon>
        <taxon>Actinomycetes</taxon>
        <taxon>Mycobacteriales</taxon>
        <taxon>Mycobacteriaceae</taxon>
        <taxon>Mycobacterium</taxon>
        <taxon>environmental samples</taxon>
    </lineage>
</organism>
<protein>
    <recommendedName>
        <fullName evidence="3">UsfY protein</fullName>
    </recommendedName>
</protein>
<feature type="transmembrane region" description="Helical" evidence="1">
    <location>
        <begin position="27"/>
        <end position="50"/>
    </location>
</feature>
<accession>A0A1Y5PJQ5</accession>
<keyword evidence="1" id="KW-0812">Transmembrane</keyword>
<sequence length="98" mass="11282">MRKAHHDPVDHFRTTHQHAGEPFIDGYCWPGFLSIALGVISLVFCIASVAYQHREYTLMTGVVAVLAISFGVLWIAVEHRRVRHMDIRWMAEHSDRRG</sequence>
<dbReference type="InterPro" id="IPR049606">
    <property type="entry name" value="UsfY-like"/>
</dbReference>
<name>A0A1Y5PJQ5_9MYCO</name>
<keyword evidence="1" id="KW-0472">Membrane</keyword>
<evidence type="ECO:0000256" key="1">
    <source>
        <dbReference type="SAM" id="Phobius"/>
    </source>
</evidence>
<proteinExistence type="predicted"/>
<keyword evidence="1" id="KW-1133">Transmembrane helix</keyword>